<dbReference type="Proteomes" id="UP000678374">
    <property type="component" value="Unassembled WGS sequence"/>
</dbReference>
<gene>
    <name evidence="2" type="ORF">KAK06_01885</name>
</gene>
<accession>A0A940YIJ5</accession>
<comment type="caution">
    <text evidence="2">The sequence shown here is derived from an EMBL/GenBank/DDBJ whole genome shotgun (WGS) entry which is preliminary data.</text>
</comment>
<dbReference type="RefSeq" id="WP_210800057.1">
    <property type="nucleotide sequence ID" value="NZ_JAGQDE010000001.1"/>
</dbReference>
<protein>
    <submittedName>
        <fullName evidence="2">Uncharacterized protein</fullName>
    </submittedName>
</protein>
<proteinExistence type="predicted"/>
<evidence type="ECO:0000313" key="2">
    <source>
        <dbReference type="EMBL" id="MBQ0957697.1"/>
    </source>
</evidence>
<evidence type="ECO:0000256" key="1">
    <source>
        <dbReference type="SAM" id="MobiDB-lite"/>
    </source>
</evidence>
<dbReference type="EMBL" id="JAGQDE010000001">
    <property type="protein sequence ID" value="MBQ0957697.1"/>
    <property type="molecule type" value="Genomic_DNA"/>
</dbReference>
<reference evidence="2" key="1">
    <citation type="submission" date="2021-04" db="EMBL/GenBank/DDBJ databases">
        <title>The genome sequence of Ideonella sp. 4Y11.</title>
        <authorList>
            <person name="Liu Y."/>
        </authorList>
    </citation>
    <scope>NUCLEOTIDE SEQUENCE</scope>
    <source>
        <strain evidence="2">4Y11</strain>
    </source>
</reference>
<feature type="region of interest" description="Disordered" evidence="1">
    <location>
        <begin position="124"/>
        <end position="156"/>
    </location>
</feature>
<dbReference type="AlphaFoldDB" id="A0A940YIJ5"/>
<organism evidence="2 3">
    <name type="scientific">Ideonella aquatica</name>
    <dbReference type="NCBI Taxonomy" id="2824119"/>
    <lineage>
        <taxon>Bacteria</taxon>
        <taxon>Pseudomonadati</taxon>
        <taxon>Pseudomonadota</taxon>
        <taxon>Betaproteobacteria</taxon>
        <taxon>Burkholderiales</taxon>
        <taxon>Sphaerotilaceae</taxon>
        <taxon>Ideonella</taxon>
    </lineage>
</organism>
<name>A0A940YIJ5_9BURK</name>
<sequence>MERLNTPLLSGEPLIAVSPSVARYLDPASAIFLQQLHYFAGLKAQDPRRHADCLIDGRYWVYWNQRDLLQRVPIGLSIDPHKRVIRQLRECGVLLVEQHRKQHCDRTNFFAIDHERLQAVLAAAKSSRPTGGSATDRPTMGASVDQQHTSPPAGGVDADHCTEMSFKRSLKTTPPHVEVVVRDDSPGAANDAGFGVLVDTSGEARTLALTTAAEPYRATLQHCVAELSADDQQRVADEFSDRMERAALGQVAPIGDTVAWLGRLVAAVQGGSFQPSGGLRMALRRQAQHRQQQAPAVTQPGDTRDAQAEAQARAQWQRRLDLASEAELLAWAERAAAAAWPPRARLAREAVLARQLPVALEAVAVMKGWRDLHGDVPEQP</sequence>
<evidence type="ECO:0000313" key="3">
    <source>
        <dbReference type="Proteomes" id="UP000678374"/>
    </source>
</evidence>
<keyword evidence="3" id="KW-1185">Reference proteome</keyword>